<protein>
    <submittedName>
        <fullName evidence="2">Uncharacterized protein</fullName>
    </submittedName>
</protein>
<feature type="compositionally biased region" description="Basic and acidic residues" evidence="1">
    <location>
        <begin position="41"/>
        <end position="64"/>
    </location>
</feature>
<name>A0A811SND0_9POAL</name>
<dbReference type="EMBL" id="CAJGYO010000819">
    <property type="protein sequence ID" value="CAD6343666.1"/>
    <property type="molecule type" value="Genomic_DNA"/>
</dbReference>
<accession>A0A811SND0</accession>
<dbReference type="AlphaFoldDB" id="A0A811SND0"/>
<feature type="compositionally biased region" description="Low complexity" evidence="1">
    <location>
        <begin position="77"/>
        <end position="92"/>
    </location>
</feature>
<gene>
    <name evidence="2" type="ORF">NCGR_LOCUS67764</name>
</gene>
<proteinExistence type="predicted"/>
<organism evidence="2 3">
    <name type="scientific">Miscanthus lutarioriparius</name>
    <dbReference type="NCBI Taxonomy" id="422564"/>
    <lineage>
        <taxon>Eukaryota</taxon>
        <taxon>Viridiplantae</taxon>
        <taxon>Streptophyta</taxon>
        <taxon>Embryophyta</taxon>
        <taxon>Tracheophyta</taxon>
        <taxon>Spermatophyta</taxon>
        <taxon>Magnoliopsida</taxon>
        <taxon>Liliopsida</taxon>
        <taxon>Poales</taxon>
        <taxon>Poaceae</taxon>
        <taxon>PACMAD clade</taxon>
        <taxon>Panicoideae</taxon>
        <taxon>Andropogonodae</taxon>
        <taxon>Andropogoneae</taxon>
        <taxon>Saccharinae</taxon>
        <taxon>Miscanthus</taxon>
    </lineage>
</organism>
<reference evidence="2" key="1">
    <citation type="submission" date="2020-10" db="EMBL/GenBank/DDBJ databases">
        <authorList>
            <person name="Han B."/>
            <person name="Lu T."/>
            <person name="Zhao Q."/>
            <person name="Huang X."/>
            <person name="Zhao Y."/>
        </authorList>
    </citation>
    <scope>NUCLEOTIDE SEQUENCE</scope>
</reference>
<comment type="caution">
    <text evidence="2">The sequence shown here is derived from an EMBL/GenBank/DDBJ whole genome shotgun (WGS) entry which is preliminary data.</text>
</comment>
<evidence type="ECO:0000313" key="3">
    <source>
        <dbReference type="Proteomes" id="UP000604825"/>
    </source>
</evidence>
<evidence type="ECO:0000313" key="2">
    <source>
        <dbReference type="EMBL" id="CAD6343666.1"/>
    </source>
</evidence>
<keyword evidence="3" id="KW-1185">Reference proteome</keyword>
<dbReference type="Proteomes" id="UP000604825">
    <property type="component" value="Unassembled WGS sequence"/>
</dbReference>
<feature type="region of interest" description="Disordered" evidence="1">
    <location>
        <begin position="16"/>
        <end position="92"/>
    </location>
</feature>
<evidence type="ECO:0000256" key="1">
    <source>
        <dbReference type="SAM" id="MobiDB-lite"/>
    </source>
</evidence>
<sequence length="170" mass="17922">MGRGTLGAAALHVRVQRKGTRGISWDEGLHGKATTPQASDRSGERNMDSWKQSDGRKERLRFSVEGRSGGPRISEYAAPSSSPSPQASGDRARCATCARGRGVAPSPRTSGEWEAGWAVSGKRAAGWRPAASDVPVRAVASRRPQGAGAGAGGIAAARCVWMELWIGKWI</sequence>